<protein>
    <submittedName>
        <fullName evidence="5">Gluconolactonase</fullName>
    </submittedName>
</protein>
<dbReference type="EMBL" id="BMFL01000013">
    <property type="protein sequence ID" value="GGF03443.1"/>
    <property type="molecule type" value="Genomic_DNA"/>
</dbReference>
<evidence type="ECO:0000259" key="3">
    <source>
        <dbReference type="Pfam" id="PF08450"/>
    </source>
</evidence>
<feature type="domain" description="SMP-30/Gluconolactonase/LRE-like region" evidence="3">
    <location>
        <begin position="61"/>
        <end position="317"/>
    </location>
</feature>
<dbReference type="InterPro" id="IPR013658">
    <property type="entry name" value="SGL"/>
</dbReference>
<dbReference type="STRING" id="1434701.SAMN05443634_111116"/>
<dbReference type="Proteomes" id="UP000650994">
    <property type="component" value="Unassembled WGS sequence"/>
</dbReference>
<dbReference type="InterPro" id="IPR051262">
    <property type="entry name" value="SMP-30/CGR1_Lactonase"/>
</dbReference>
<dbReference type="SUPFAM" id="SSF63829">
    <property type="entry name" value="Calcium-dependent phosphotriesterase"/>
    <property type="match status" value="1"/>
</dbReference>
<keyword evidence="1" id="KW-0378">Hydrolase</keyword>
<reference evidence="4" key="5">
    <citation type="submission" date="2024-05" db="EMBL/GenBank/DDBJ databases">
        <authorList>
            <person name="Sun Q."/>
            <person name="Zhou Y."/>
        </authorList>
    </citation>
    <scope>NUCLEOTIDE SEQUENCE</scope>
    <source>
        <strain evidence="4">CGMCC 1.12707</strain>
    </source>
</reference>
<dbReference type="EMBL" id="FRBH01000011">
    <property type="protein sequence ID" value="SHL57716.1"/>
    <property type="molecule type" value="Genomic_DNA"/>
</dbReference>
<dbReference type="OrthoDB" id="241638at2"/>
<accession>A0A1M7BS77</accession>
<dbReference type="PANTHER" id="PTHR47572:SF4">
    <property type="entry name" value="LACTONASE DRP35"/>
    <property type="match status" value="1"/>
</dbReference>
<dbReference type="InterPro" id="IPR011042">
    <property type="entry name" value="6-blade_b-propeller_TolB-like"/>
</dbReference>
<gene>
    <name evidence="4" type="primary">gnl</name>
    <name evidence="4" type="ORF">GCM10010984_21090</name>
    <name evidence="5" type="ORF">SAMN05443634_111116</name>
</gene>
<reference evidence="5" key="3">
    <citation type="submission" date="2016-11" db="EMBL/GenBank/DDBJ databases">
        <authorList>
            <person name="Jaros S."/>
            <person name="Januszkiewicz K."/>
            <person name="Wedrychowicz H."/>
        </authorList>
    </citation>
    <scope>NUCLEOTIDE SEQUENCE [LARGE SCALE GENOMIC DNA]</scope>
    <source>
        <strain evidence="5">DSM 27989</strain>
    </source>
</reference>
<evidence type="ECO:0000256" key="1">
    <source>
        <dbReference type="ARBA" id="ARBA00022801"/>
    </source>
</evidence>
<evidence type="ECO:0000313" key="6">
    <source>
        <dbReference type="Proteomes" id="UP000184120"/>
    </source>
</evidence>
<dbReference type="Pfam" id="PF08450">
    <property type="entry name" value="SGL"/>
    <property type="match status" value="1"/>
</dbReference>
<dbReference type="Proteomes" id="UP000184120">
    <property type="component" value="Unassembled WGS sequence"/>
</dbReference>
<reference evidence="6" key="2">
    <citation type="submission" date="2016-11" db="EMBL/GenBank/DDBJ databases">
        <authorList>
            <person name="Varghese N."/>
            <person name="Submissions S."/>
        </authorList>
    </citation>
    <scope>NUCLEOTIDE SEQUENCE [LARGE SCALE GENOMIC DNA]</scope>
    <source>
        <strain evidence="6">DSM 27989</strain>
    </source>
</reference>
<reference evidence="4" key="1">
    <citation type="journal article" date="2014" name="Int. J. Syst. Evol. Microbiol.">
        <title>Complete genome of a new Firmicutes species belonging to the dominant human colonic microbiota ('Ruminococcus bicirculans') reveals two chromosomes and a selective capacity to utilize plant glucans.</title>
        <authorList>
            <consortium name="NISC Comparative Sequencing Program"/>
            <person name="Wegmann U."/>
            <person name="Louis P."/>
            <person name="Goesmann A."/>
            <person name="Henrissat B."/>
            <person name="Duncan S.H."/>
            <person name="Flint H.J."/>
        </authorList>
    </citation>
    <scope>NUCLEOTIDE SEQUENCE</scope>
    <source>
        <strain evidence="4">CGMCC 1.12707</strain>
    </source>
</reference>
<proteinExistence type="predicted"/>
<evidence type="ECO:0000313" key="5">
    <source>
        <dbReference type="EMBL" id="SHL57716.1"/>
    </source>
</evidence>
<dbReference type="GO" id="GO:0016787">
    <property type="term" value="F:hydrolase activity"/>
    <property type="evidence" value="ECO:0007669"/>
    <property type="project" value="UniProtKB-KW"/>
</dbReference>
<keyword evidence="7" id="KW-1185">Reference proteome</keyword>
<keyword evidence="2" id="KW-0732">Signal</keyword>
<dbReference type="AlphaFoldDB" id="A0A1M7BS77"/>
<sequence>MKKNKLNRKIILGMSILFSGGVFAQKVNKTMKIEVVSSDATIYNLIPKNTEVEILSEESTWAEGPLVLPNEEVIWSDVVGNRVFKWNEKDGAKVWLSPSQYHNGHAIDHEGRIVAASHGKRAIERLEKDGNWIVLVDLYGDKKLNSPNDLVIDKQEEIWFTDPLFGIVKENEGYGGNPVQGGEFVYRFNPSTKKIVRLDTKEIVTPNGIGLSKDQKTLYVADSQIEHTPKPYNTRNVVAYDIDENKNLRNGRIFHQFETGIPDGIAVDNKDNIWVTSGKIVHILSRNGKRIGSLVFPNNVANLTFGKYKNKNVVYITGSNSLFRLNVSVEGAN</sequence>
<dbReference type="Gene3D" id="2.120.10.30">
    <property type="entry name" value="TolB, C-terminal domain"/>
    <property type="match status" value="1"/>
</dbReference>
<organism evidence="5 6">
    <name type="scientific">Chishuiella changwenlii</name>
    <dbReference type="NCBI Taxonomy" id="1434701"/>
    <lineage>
        <taxon>Bacteria</taxon>
        <taxon>Pseudomonadati</taxon>
        <taxon>Bacteroidota</taxon>
        <taxon>Flavobacteriia</taxon>
        <taxon>Flavobacteriales</taxon>
        <taxon>Weeksellaceae</taxon>
        <taxon>Chishuiella</taxon>
    </lineage>
</organism>
<dbReference type="PANTHER" id="PTHR47572">
    <property type="entry name" value="LIPOPROTEIN-RELATED"/>
    <property type="match status" value="1"/>
</dbReference>
<evidence type="ECO:0000313" key="7">
    <source>
        <dbReference type="Proteomes" id="UP000650994"/>
    </source>
</evidence>
<evidence type="ECO:0000313" key="4">
    <source>
        <dbReference type="EMBL" id="GGF03443.1"/>
    </source>
</evidence>
<reference evidence="7" key="4">
    <citation type="journal article" date="2019" name="Int. J. Syst. Evol. Microbiol.">
        <title>The Global Catalogue of Microorganisms (GCM) 10K type strain sequencing project: providing services to taxonomists for standard genome sequencing and annotation.</title>
        <authorList>
            <consortium name="The Broad Institute Genomics Platform"/>
            <consortium name="The Broad Institute Genome Sequencing Center for Infectious Disease"/>
            <person name="Wu L."/>
            <person name="Ma J."/>
        </authorList>
    </citation>
    <scope>NUCLEOTIDE SEQUENCE [LARGE SCALE GENOMIC DNA]</scope>
    <source>
        <strain evidence="7">CGMCC 1.12707</strain>
    </source>
</reference>
<name>A0A1M7BS77_9FLAO</name>
<feature type="chain" id="PRO_5013155855" evidence="2">
    <location>
        <begin position="25"/>
        <end position="333"/>
    </location>
</feature>
<dbReference type="RefSeq" id="WP_072933652.1">
    <property type="nucleotide sequence ID" value="NZ_BMFL01000013.1"/>
</dbReference>
<evidence type="ECO:0000256" key="2">
    <source>
        <dbReference type="SAM" id="SignalP"/>
    </source>
</evidence>
<feature type="signal peptide" evidence="2">
    <location>
        <begin position="1"/>
        <end position="24"/>
    </location>
</feature>